<accession>A0A8B9GWM4</accession>
<dbReference type="InterPro" id="IPR005522">
    <property type="entry name" value="IPK"/>
</dbReference>
<evidence type="ECO:0000256" key="9">
    <source>
        <dbReference type="SAM" id="MobiDB-lite"/>
    </source>
</evidence>
<dbReference type="GO" id="GO:0005737">
    <property type="term" value="C:cytoplasm"/>
    <property type="evidence" value="ECO:0007669"/>
    <property type="project" value="TreeGrafter"/>
</dbReference>
<sequence length="281" mass="31652">MEPKCSSFTVSSVLFNVCVCVCVTERQIALCPRGLALSGSQHGKRHASAVKSYLCKCGYHKLFFTTFIYLLSVIMQVYNVGLDSFDSYDQHYGRGLVKDTIKDGLSKFFFNGEVLRKDAITASIVKVQKILQWFEGQSQLNFYASSLLFVYDGVSSVHSHTLSVQEKTMARSLQKAEGVVEYNNNIDQSLSTMYSLHKKGCTRSHHQSKQDNSKWQPNGNHSPIQLDAKGQDKSGEAEKISADVEIRMIDFAHVFPSEVQDHGYIYGLRNLLKVLQEILED</sequence>
<evidence type="ECO:0000313" key="12">
    <source>
        <dbReference type="Proteomes" id="UP000694621"/>
    </source>
</evidence>
<dbReference type="PANTHER" id="PTHR12400:SF51">
    <property type="entry name" value="INOSITOL POLYPHOSPHATE MULTIKINASE"/>
    <property type="match status" value="1"/>
</dbReference>
<evidence type="ECO:0000256" key="10">
    <source>
        <dbReference type="SAM" id="SignalP"/>
    </source>
</evidence>
<dbReference type="GO" id="GO:0032958">
    <property type="term" value="P:inositol phosphate biosynthetic process"/>
    <property type="evidence" value="ECO:0007669"/>
    <property type="project" value="InterPro"/>
</dbReference>
<dbReference type="GO" id="GO:0008440">
    <property type="term" value="F:inositol-1,4,5-trisphosphate 3-kinase activity"/>
    <property type="evidence" value="ECO:0007669"/>
    <property type="project" value="TreeGrafter"/>
</dbReference>
<keyword evidence="10" id="KW-0732">Signal</keyword>
<feature type="region of interest" description="Disordered" evidence="9">
    <location>
        <begin position="201"/>
        <end position="237"/>
    </location>
</feature>
<organism evidence="11 12">
    <name type="scientific">Astyanax mexicanus</name>
    <name type="common">Blind cave fish</name>
    <name type="synonym">Astyanax fasciatus mexicanus</name>
    <dbReference type="NCBI Taxonomy" id="7994"/>
    <lineage>
        <taxon>Eukaryota</taxon>
        <taxon>Metazoa</taxon>
        <taxon>Chordata</taxon>
        <taxon>Craniata</taxon>
        <taxon>Vertebrata</taxon>
        <taxon>Euteleostomi</taxon>
        <taxon>Actinopterygii</taxon>
        <taxon>Neopterygii</taxon>
        <taxon>Teleostei</taxon>
        <taxon>Ostariophysi</taxon>
        <taxon>Characiformes</taxon>
        <taxon>Characoidei</taxon>
        <taxon>Acestrorhamphidae</taxon>
        <taxon>Acestrorhamphinae</taxon>
        <taxon>Astyanax</taxon>
    </lineage>
</organism>
<evidence type="ECO:0000256" key="5">
    <source>
        <dbReference type="ARBA" id="ARBA00022840"/>
    </source>
</evidence>
<dbReference type="SUPFAM" id="SSF56104">
    <property type="entry name" value="SAICAR synthase-like"/>
    <property type="match status" value="1"/>
</dbReference>
<evidence type="ECO:0000256" key="4">
    <source>
        <dbReference type="ARBA" id="ARBA00022777"/>
    </source>
</evidence>
<dbReference type="PANTHER" id="PTHR12400">
    <property type="entry name" value="INOSITOL POLYPHOSPHATE KINASE"/>
    <property type="match status" value="1"/>
</dbReference>
<keyword evidence="2 8" id="KW-0808">Transferase</keyword>
<evidence type="ECO:0000256" key="2">
    <source>
        <dbReference type="ARBA" id="ARBA00022679"/>
    </source>
</evidence>
<dbReference type="GO" id="GO:0051765">
    <property type="term" value="F:inositol tetrakisphosphate kinase activity"/>
    <property type="evidence" value="ECO:0007669"/>
    <property type="project" value="TreeGrafter"/>
</dbReference>
<keyword evidence="5" id="KW-0067">ATP-binding</keyword>
<proteinExistence type="inferred from homology"/>
<evidence type="ECO:0000256" key="3">
    <source>
        <dbReference type="ARBA" id="ARBA00022741"/>
    </source>
</evidence>
<keyword evidence="3" id="KW-0547">Nucleotide-binding</keyword>
<keyword evidence="4 8" id="KW-0418">Kinase</keyword>
<dbReference type="GO" id="GO:0005524">
    <property type="term" value="F:ATP binding"/>
    <property type="evidence" value="ECO:0007669"/>
    <property type="project" value="UniProtKB-KW"/>
</dbReference>
<dbReference type="AlphaFoldDB" id="A0A8B9GWM4"/>
<dbReference type="Pfam" id="PF03770">
    <property type="entry name" value="IPK"/>
    <property type="match status" value="1"/>
</dbReference>
<feature type="signal peptide" evidence="10">
    <location>
        <begin position="1"/>
        <end position="20"/>
    </location>
</feature>
<evidence type="ECO:0000256" key="8">
    <source>
        <dbReference type="RuleBase" id="RU363090"/>
    </source>
</evidence>
<dbReference type="InterPro" id="IPR038286">
    <property type="entry name" value="IPK_sf"/>
</dbReference>
<comment type="catalytic activity">
    <reaction evidence="6">
        <text>1D-myo-inositol 1,4,5-trisphosphate + 2 ATP = 1D-myo-inositol 1,3,4,5,6-pentakisphosphate + 2 ADP + 2 H(+)</text>
        <dbReference type="Rhea" id="RHEA:32359"/>
        <dbReference type="ChEBI" id="CHEBI:15378"/>
        <dbReference type="ChEBI" id="CHEBI:30616"/>
        <dbReference type="ChEBI" id="CHEBI:57733"/>
        <dbReference type="ChEBI" id="CHEBI:203600"/>
        <dbReference type="ChEBI" id="CHEBI:456216"/>
        <dbReference type="EC" id="2.7.1.151"/>
    </reaction>
</comment>
<comment type="similarity">
    <text evidence="1 8">Belongs to the inositol phosphokinase (IPK) family.</text>
</comment>
<evidence type="ECO:0000256" key="6">
    <source>
        <dbReference type="ARBA" id="ARBA00036164"/>
    </source>
</evidence>
<evidence type="ECO:0000256" key="1">
    <source>
        <dbReference type="ARBA" id="ARBA00007374"/>
    </source>
</evidence>
<protein>
    <recommendedName>
        <fullName evidence="8">Kinase</fullName>
        <ecNumber evidence="8">2.7.-.-</ecNumber>
    </recommendedName>
</protein>
<dbReference type="Gene3D" id="3.30.470.160">
    <property type="entry name" value="Inositol polyphosphate kinase"/>
    <property type="match status" value="1"/>
</dbReference>
<name>A0A8B9GWM4_ASTMX</name>
<dbReference type="EC" id="2.7.-.-" evidence="8"/>
<feature type="chain" id="PRO_5034918183" description="Kinase" evidence="10">
    <location>
        <begin position="21"/>
        <end position="281"/>
    </location>
</feature>
<evidence type="ECO:0000256" key="7">
    <source>
        <dbReference type="ARBA" id="ARBA00036525"/>
    </source>
</evidence>
<reference evidence="11" key="1">
    <citation type="submission" date="2025-08" db="UniProtKB">
        <authorList>
            <consortium name="Ensembl"/>
        </authorList>
    </citation>
    <scope>IDENTIFICATION</scope>
</reference>
<dbReference type="GO" id="GO:0005634">
    <property type="term" value="C:nucleus"/>
    <property type="evidence" value="ECO:0007669"/>
    <property type="project" value="TreeGrafter"/>
</dbReference>
<evidence type="ECO:0000313" key="11">
    <source>
        <dbReference type="Ensembl" id="ENSAMXP00005003305.1"/>
    </source>
</evidence>
<feature type="compositionally biased region" description="Polar residues" evidence="9">
    <location>
        <begin position="213"/>
        <end position="223"/>
    </location>
</feature>
<comment type="catalytic activity">
    <reaction evidence="7">
        <text>1D-myo-inositol 1,3,4,6-tetrakisphosphate + ATP = 1D-myo-inositol 1,3,4,5,6-pentakisphosphate + ADP + H(+)</text>
        <dbReference type="Rhea" id="RHEA:12717"/>
        <dbReference type="ChEBI" id="CHEBI:15378"/>
        <dbReference type="ChEBI" id="CHEBI:30616"/>
        <dbReference type="ChEBI" id="CHEBI:57660"/>
        <dbReference type="ChEBI" id="CHEBI:57733"/>
        <dbReference type="ChEBI" id="CHEBI:456216"/>
        <dbReference type="EC" id="2.7.1.140"/>
    </reaction>
</comment>
<dbReference type="Ensembl" id="ENSAMXT00005003790.1">
    <property type="protein sequence ID" value="ENSAMXP00005003305.1"/>
    <property type="gene ID" value="ENSAMXG00005002084.1"/>
</dbReference>
<dbReference type="Proteomes" id="UP000694621">
    <property type="component" value="Unplaced"/>
</dbReference>